<dbReference type="InterPro" id="IPR038843">
    <property type="entry name" value="Sed1/Spi1"/>
</dbReference>
<dbReference type="PANTHER" id="PTHR35523:SF1">
    <property type="entry name" value="CELL WALL PROTEIN SED1"/>
    <property type="match status" value="1"/>
</dbReference>
<name>A0ABR2ULV5_9PEZI</name>
<organism evidence="2 3">
    <name type="scientific">Seiridium unicorne</name>
    <dbReference type="NCBI Taxonomy" id="138068"/>
    <lineage>
        <taxon>Eukaryota</taxon>
        <taxon>Fungi</taxon>
        <taxon>Dikarya</taxon>
        <taxon>Ascomycota</taxon>
        <taxon>Pezizomycotina</taxon>
        <taxon>Sordariomycetes</taxon>
        <taxon>Xylariomycetidae</taxon>
        <taxon>Amphisphaeriales</taxon>
        <taxon>Sporocadaceae</taxon>
        <taxon>Seiridium</taxon>
    </lineage>
</organism>
<accession>A0ABR2ULV5</accession>
<dbReference type="PANTHER" id="PTHR35523">
    <property type="entry name" value="CELL WALL PROTEIN SED1"/>
    <property type="match status" value="1"/>
</dbReference>
<evidence type="ECO:0000313" key="2">
    <source>
        <dbReference type="EMBL" id="KAK9415334.1"/>
    </source>
</evidence>
<keyword evidence="1" id="KW-0732">Signal</keyword>
<protein>
    <recommendedName>
        <fullName evidence="4">Clock-controlled protein 6</fullName>
    </recommendedName>
</protein>
<proteinExistence type="predicted"/>
<dbReference type="EMBL" id="JARVKF010000417">
    <property type="protein sequence ID" value="KAK9415334.1"/>
    <property type="molecule type" value="Genomic_DNA"/>
</dbReference>
<feature type="chain" id="PRO_5045871176" description="Clock-controlled protein 6" evidence="1">
    <location>
        <begin position="20"/>
        <end position="162"/>
    </location>
</feature>
<evidence type="ECO:0000313" key="3">
    <source>
        <dbReference type="Proteomes" id="UP001408356"/>
    </source>
</evidence>
<keyword evidence="3" id="KW-1185">Reference proteome</keyword>
<reference evidence="2 3" key="1">
    <citation type="journal article" date="2024" name="J. Plant Pathol.">
        <title>Sequence and assembly of the genome of Seiridium unicorne, isolate CBS 538.82, causal agent of cypress canker disease.</title>
        <authorList>
            <person name="Scali E."/>
            <person name="Rocca G.D."/>
            <person name="Danti R."/>
            <person name="Garbelotto M."/>
            <person name="Barberini S."/>
            <person name="Baroncelli R."/>
            <person name="Emiliani G."/>
        </authorList>
    </citation>
    <scope>NUCLEOTIDE SEQUENCE [LARGE SCALE GENOMIC DNA]</scope>
    <source>
        <strain evidence="2 3">BM-138-508</strain>
    </source>
</reference>
<comment type="caution">
    <text evidence="2">The sequence shown here is derived from an EMBL/GenBank/DDBJ whole genome shotgun (WGS) entry which is preliminary data.</text>
</comment>
<evidence type="ECO:0008006" key="4">
    <source>
        <dbReference type="Google" id="ProtNLM"/>
    </source>
</evidence>
<sequence length="162" mass="15946">MKFSVAVAALAVGAQANYAAENVTYTTEVVTAYTTYCPAATQVTYGGKTYTVTEATTLTISDCPCTVSKPVYTTSSVICSTCTASASSASSPAPVYPTTYANGTAPTTSSVMATGGYTTSTAKASTTASTTSATSVPTAAAGKIASLSGAAVAGFVGLIAFL</sequence>
<dbReference type="Proteomes" id="UP001408356">
    <property type="component" value="Unassembled WGS sequence"/>
</dbReference>
<gene>
    <name evidence="2" type="ORF">SUNI508_10524</name>
</gene>
<evidence type="ECO:0000256" key="1">
    <source>
        <dbReference type="SAM" id="SignalP"/>
    </source>
</evidence>
<feature type="signal peptide" evidence="1">
    <location>
        <begin position="1"/>
        <end position="19"/>
    </location>
</feature>